<evidence type="ECO:0000256" key="8">
    <source>
        <dbReference type="ARBA" id="ARBA00040531"/>
    </source>
</evidence>
<comment type="caution">
    <text evidence="11">The sequence shown here is derived from an EMBL/GenBank/DDBJ whole genome shotgun (WGS) entry which is preliminary data.</text>
</comment>
<dbReference type="PANTHER" id="PTHR13620">
    <property type="entry name" value="3-5 EXONUCLEASE"/>
    <property type="match status" value="1"/>
</dbReference>
<gene>
    <name evidence="11" type="ORF">K2173_011616</name>
</gene>
<keyword evidence="6" id="KW-0460">Magnesium</keyword>
<dbReference type="Pfam" id="PF01612">
    <property type="entry name" value="DNA_pol_A_exo1"/>
    <property type="match status" value="1"/>
</dbReference>
<evidence type="ECO:0000313" key="11">
    <source>
        <dbReference type="EMBL" id="KAJ8774367.1"/>
    </source>
</evidence>
<sequence>MRYPALKFGGRIVYSRTKMEVENAAREVLRSFDVGQGIVDQVIVGFDIEWKPTFRRGDLPRKVAVMQLCADANHCHVLHIIHSGITESLRFLLEESMLLNFVGAAIGSDCRKIFKDYNVSVKAVEDLSHLANRKLGGQPKVWGLQSLTERLVCKELLKPKKIRLGNWEVDILSKHQLEYAATDAFASWHLYQVLKSLPDSKDPTEI</sequence>
<comment type="subcellular location">
    <subcellularLocation>
        <location evidence="1">Nucleus</location>
    </subcellularLocation>
</comment>
<evidence type="ECO:0000313" key="12">
    <source>
        <dbReference type="Proteomes" id="UP001159364"/>
    </source>
</evidence>
<evidence type="ECO:0000256" key="3">
    <source>
        <dbReference type="ARBA" id="ARBA00022723"/>
    </source>
</evidence>
<proteinExistence type="predicted"/>
<evidence type="ECO:0000256" key="7">
    <source>
        <dbReference type="ARBA" id="ARBA00023242"/>
    </source>
</evidence>
<dbReference type="EMBL" id="JAIWQS010000001">
    <property type="protein sequence ID" value="KAJ8774367.1"/>
    <property type="molecule type" value="Genomic_DNA"/>
</dbReference>
<dbReference type="GO" id="GO:0006139">
    <property type="term" value="P:nucleobase-containing compound metabolic process"/>
    <property type="evidence" value="ECO:0007669"/>
    <property type="project" value="InterPro"/>
</dbReference>
<organism evidence="11 12">
    <name type="scientific">Erythroxylum novogranatense</name>
    <dbReference type="NCBI Taxonomy" id="1862640"/>
    <lineage>
        <taxon>Eukaryota</taxon>
        <taxon>Viridiplantae</taxon>
        <taxon>Streptophyta</taxon>
        <taxon>Embryophyta</taxon>
        <taxon>Tracheophyta</taxon>
        <taxon>Spermatophyta</taxon>
        <taxon>Magnoliopsida</taxon>
        <taxon>eudicotyledons</taxon>
        <taxon>Gunneridae</taxon>
        <taxon>Pentapetalae</taxon>
        <taxon>rosids</taxon>
        <taxon>fabids</taxon>
        <taxon>Malpighiales</taxon>
        <taxon>Erythroxylaceae</taxon>
        <taxon>Erythroxylum</taxon>
    </lineage>
</organism>
<dbReference type="SUPFAM" id="SSF53098">
    <property type="entry name" value="Ribonuclease H-like"/>
    <property type="match status" value="1"/>
</dbReference>
<feature type="domain" description="3'-5' exonuclease" evidence="10">
    <location>
        <begin position="12"/>
        <end position="199"/>
    </location>
</feature>
<dbReference type="GO" id="GO:0003676">
    <property type="term" value="F:nucleic acid binding"/>
    <property type="evidence" value="ECO:0007669"/>
    <property type="project" value="InterPro"/>
</dbReference>
<protein>
    <recommendedName>
        <fullName evidence="8">3'-5' exonuclease</fullName>
    </recommendedName>
    <alternativeName>
        <fullName evidence="9">Werner Syndrome-like exonuclease</fullName>
    </alternativeName>
</protein>
<evidence type="ECO:0000256" key="9">
    <source>
        <dbReference type="ARBA" id="ARBA00042761"/>
    </source>
</evidence>
<dbReference type="GO" id="GO:0005634">
    <property type="term" value="C:nucleus"/>
    <property type="evidence" value="ECO:0007669"/>
    <property type="project" value="UniProtKB-SubCell"/>
</dbReference>
<keyword evidence="2" id="KW-0540">Nuclease</keyword>
<evidence type="ECO:0000256" key="6">
    <source>
        <dbReference type="ARBA" id="ARBA00022842"/>
    </source>
</evidence>
<dbReference type="InterPro" id="IPR002562">
    <property type="entry name" value="3'-5'_exonuclease_dom"/>
</dbReference>
<keyword evidence="3" id="KW-0479">Metal-binding</keyword>
<dbReference type="InterPro" id="IPR036397">
    <property type="entry name" value="RNaseH_sf"/>
</dbReference>
<dbReference type="GO" id="GO:0046872">
    <property type="term" value="F:metal ion binding"/>
    <property type="evidence" value="ECO:0007669"/>
    <property type="project" value="UniProtKB-KW"/>
</dbReference>
<keyword evidence="5" id="KW-0269">Exonuclease</keyword>
<evidence type="ECO:0000256" key="1">
    <source>
        <dbReference type="ARBA" id="ARBA00004123"/>
    </source>
</evidence>
<dbReference type="AlphaFoldDB" id="A0AAV8U4W9"/>
<accession>A0AAV8U4W9</accession>
<dbReference type="PANTHER" id="PTHR13620:SF109">
    <property type="entry name" value="3'-5' EXONUCLEASE"/>
    <property type="match status" value="1"/>
</dbReference>
<evidence type="ECO:0000259" key="10">
    <source>
        <dbReference type="SMART" id="SM00474"/>
    </source>
</evidence>
<evidence type="ECO:0000256" key="4">
    <source>
        <dbReference type="ARBA" id="ARBA00022801"/>
    </source>
</evidence>
<name>A0AAV8U4W9_9ROSI</name>
<dbReference type="Proteomes" id="UP001159364">
    <property type="component" value="Linkage Group LG01"/>
</dbReference>
<dbReference type="InterPro" id="IPR012337">
    <property type="entry name" value="RNaseH-like_sf"/>
</dbReference>
<dbReference type="GO" id="GO:0008408">
    <property type="term" value="F:3'-5' exonuclease activity"/>
    <property type="evidence" value="ECO:0007669"/>
    <property type="project" value="InterPro"/>
</dbReference>
<keyword evidence="4" id="KW-0378">Hydrolase</keyword>
<dbReference type="FunFam" id="3.30.420.10:FF:000114">
    <property type="entry name" value="Werner Syndrome-like exonuclease"/>
    <property type="match status" value="1"/>
</dbReference>
<dbReference type="CDD" id="cd06141">
    <property type="entry name" value="WRN_exo"/>
    <property type="match status" value="1"/>
</dbReference>
<dbReference type="Gene3D" id="3.30.420.10">
    <property type="entry name" value="Ribonuclease H-like superfamily/Ribonuclease H"/>
    <property type="match status" value="1"/>
</dbReference>
<keyword evidence="12" id="KW-1185">Reference proteome</keyword>
<dbReference type="SMART" id="SM00474">
    <property type="entry name" value="35EXOc"/>
    <property type="match status" value="1"/>
</dbReference>
<evidence type="ECO:0000256" key="5">
    <source>
        <dbReference type="ARBA" id="ARBA00022839"/>
    </source>
</evidence>
<dbReference type="InterPro" id="IPR051132">
    <property type="entry name" value="3-5_Exonuclease_domain"/>
</dbReference>
<reference evidence="11 12" key="1">
    <citation type="submission" date="2021-09" db="EMBL/GenBank/DDBJ databases">
        <title>Genomic insights and catalytic innovation underlie evolution of tropane alkaloids biosynthesis.</title>
        <authorList>
            <person name="Wang Y.-J."/>
            <person name="Tian T."/>
            <person name="Huang J.-P."/>
            <person name="Huang S.-X."/>
        </authorList>
    </citation>
    <scope>NUCLEOTIDE SEQUENCE [LARGE SCALE GENOMIC DNA]</scope>
    <source>
        <strain evidence="11">KIB-2018</strain>
        <tissue evidence="11">Leaf</tissue>
    </source>
</reference>
<keyword evidence="7" id="KW-0539">Nucleus</keyword>
<evidence type="ECO:0000256" key="2">
    <source>
        <dbReference type="ARBA" id="ARBA00022722"/>
    </source>
</evidence>